<evidence type="ECO:0000313" key="1">
    <source>
        <dbReference type="EMBL" id="AEM88624.1"/>
    </source>
</evidence>
<dbReference type="AlphaFoldDB" id="G2PH50"/>
<sequence>MSHECKALLVNKVGSAWSPLGALESVLALDHQLIDHEAQTLNGTLEIFIREATGRLLSFESAPAPHADAPGVMALQSLRQHPHLRPLLTDRNVVVTSSNHR</sequence>
<proteinExistence type="predicted"/>
<keyword evidence="2" id="KW-1185">Reference proteome</keyword>
<dbReference type="EMBL" id="CP002995">
    <property type="protein sequence ID" value="AEM88624.1"/>
    <property type="molecule type" value="Genomic_DNA"/>
</dbReference>
<geneLocation type="plasmid" evidence="1 2">
    <name>pSTRVI01</name>
</geneLocation>
<dbReference type="HOGENOM" id="CLU_2290204_0_0_11"/>
<evidence type="ECO:0000313" key="2">
    <source>
        <dbReference type="Proteomes" id="UP000008703"/>
    </source>
</evidence>
<name>G2PH50_STRV4</name>
<organism evidence="1 2">
    <name type="scientific">Streptomyces violaceusniger (strain Tu 4113)</name>
    <dbReference type="NCBI Taxonomy" id="653045"/>
    <lineage>
        <taxon>Bacteria</taxon>
        <taxon>Bacillati</taxon>
        <taxon>Actinomycetota</taxon>
        <taxon>Actinomycetes</taxon>
        <taxon>Kitasatosporales</taxon>
        <taxon>Streptomycetaceae</taxon>
        <taxon>Streptomyces</taxon>
        <taxon>Streptomyces violaceusniger group</taxon>
    </lineage>
</organism>
<gene>
    <name evidence="1" type="ORF">Strvi_9361</name>
</gene>
<dbReference type="KEGG" id="svl:Strvi_9361"/>
<reference evidence="1" key="1">
    <citation type="submission" date="2011-08" db="EMBL/GenBank/DDBJ databases">
        <title>Complete sequence of plasmid 1 of Streptomyces violaceusniger Tu 4113.</title>
        <authorList>
            <consortium name="US DOE Joint Genome Institute"/>
            <person name="Lucas S."/>
            <person name="Han J."/>
            <person name="Lapidus A."/>
            <person name="Cheng J.-F."/>
            <person name="Goodwin L."/>
            <person name="Pitluck S."/>
            <person name="Peters L."/>
            <person name="Ivanova N."/>
            <person name="Daligault H."/>
            <person name="Detter J.C."/>
            <person name="Han C."/>
            <person name="Tapia R."/>
            <person name="Land M."/>
            <person name="Hauser L."/>
            <person name="Kyrpides N."/>
            <person name="Ivanova N."/>
            <person name="Pagani I."/>
            <person name="Hagen A."/>
            <person name="Katz L."/>
            <person name="Fiedler H.-P."/>
            <person name="Keasling J."/>
            <person name="Fortman J."/>
            <person name="Woyke T."/>
        </authorList>
    </citation>
    <scope>NUCLEOTIDE SEQUENCE [LARGE SCALE GENOMIC DNA]</scope>
    <source>
        <strain evidence="1">Tu 4113</strain>
        <plasmid evidence="1">pSTRVI01</plasmid>
    </source>
</reference>
<protein>
    <submittedName>
        <fullName evidence="1">Uncharacterized protein</fullName>
    </submittedName>
</protein>
<dbReference type="Proteomes" id="UP000008703">
    <property type="component" value="Plasmid pSTRVI01"/>
</dbReference>
<accession>G2PH50</accession>
<keyword evidence="1" id="KW-0614">Plasmid</keyword>